<protein>
    <submittedName>
        <fullName evidence="1">SIR2 family protein</fullName>
    </submittedName>
</protein>
<gene>
    <name evidence="1" type="ORF">Q3M24_11720</name>
</gene>
<dbReference type="EMBL" id="CP159373">
    <property type="protein sequence ID" value="XCN75360.1"/>
    <property type="molecule type" value="Genomic_DNA"/>
</dbReference>
<accession>A0AAU8M1H4</accession>
<reference evidence="1" key="1">
    <citation type="journal article" date="2024" name="Syst. Appl. Microbiol.">
        <title>First single-strain enrichments of Electrothrix cable bacteria, description of E. aestuarii sp. nov. and E. rattekaaiensis sp. nov., and proposal of a cable bacteria taxonomy following the rules of the SeqCode.</title>
        <authorList>
            <person name="Plum-Jensen L.E."/>
            <person name="Schramm A."/>
            <person name="Marshall I.P.G."/>
        </authorList>
    </citation>
    <scope>NUCLEOTIDE SEQUENCE</scope>
    <source>
        <strain evidence="1">Rat1</strain>
    </source>
</reference>
<dbReference type="AlphaFoldDB" id="A0AAU8M1H4"/>
<dbReference type="Pfam" id="PF13289">
    <property type="entry name" value="SIR2_2"/>
    <property type="match status" value="1"/>
</dbReference>
<sequence length="332" mass="38222">MPRIKLDAQQTVRSSDWRQVVLDQLRSGKALPIVSNNFHDDLLLCGHKQLVRDYANHYKIPENSGYDLPAAVQYNTVMREVAGAADIIRREYLDFVKSRLMDRAEEENTDGSLTDLLEDQESQFDEHDFSTLSANLGYPRFDVPEKDPLLILAGFDLPIYLTTSYHSFLEQALRKAGKQPHTMICSWHSRIPGDNDPLATDYRPSVQEPLVCHLHGLDTCPESLVLSEDDHLSFLVNVSRDRHLIPNRLRQALNDSSLLLLGYDLIAWDFRTLFYSLIKKRSYRLQSVCVLQLHPSAEEQAYLNRYMDEVDFKVFWGDTTAYLQQLFTGLRG</sequence>
<dbReference type="KEGG" id="eaj:Q3M24_11720"/>
<proteinExistence type="predicted"/>
<name>A0AAU8M1H4_9BACT</name>
<reference evidence="1" key="2">
    <citation type="submission" date="2024-06" db="EMBL/GenBank/DDBJ databases">
        <authorList>
            <person name="Plum-Jensen L.E."/>
            <person name="Schramm A."/>
            <person name="Marshall I.P.G."/>
        </authorList>
    </citation>
    <scope>NUCLEOTIDE SEQUENCE</scope>
    <source>
        <strain evidence="1">Rat1</strain>
    </source>
</reference>
<organism evidence="1">
    <name type="scientific">Candidatus Electrothrix aestuarii</name>
    <dbReference type="NCBI Taxonomy" id="3062594"/>
    <lineage>
        <taxon>Bacteria</taxon>
        <taxon>Pseudomonadati</taxon>
        <taxon>Thermodesulfobacteriota</taxon>
        <taxon>Desulfobulbia</taxon>
        <taxon>Desulfobulbales</taxon>
        <taxon>Desulfobulbaceae</taxon>
        <taxon>Candidatus Electrothrix</taxon>
    </lineage>
</organism>
<evidence type="ECO:0000313" key="1">
    <source>
        <dbReference type="EMBL" id="XCN75360.1"/>
    </source>
</evidence>